<dbReference type="Pfam" id="PF13802">
    <property type="entry name" value="Gal_mutarotas_2"/>
    <property type="match status" value="1"/>
</dbReference>
<dbReference type="AlphaFoldDB" id="A0AAE1M1C5"/>
<comment type="catalytic activity">
    <reaction evidence="2">
        <text>Hydrolysis of terminal, non-reducing (1-&gt;4)-linked alpha-D-glucose residues with release of alpha-D-glucose.</text>
        <dbReference type="EC" id="3.2.1.20"/>
    </reaction>
</comment>
<keyword evidence="10 14" id="KW-0326">Glycosidase</keyword>
<dbReference type="InterPro" id="IPR013780">
    <property type="entry name" value="Glyco_hydro_b"/>
</dbReference>
<keyword evidence="6" id="KW-0732">Signal</keyword>
<dbReference type="CDD" id="cd14752">
    <property type="entry name" value="GH31_N"/>
    <property type="match status" value="1"/>
</dbReference>
<organism evidence="19 20">
    <name type="scientific">Trichoderma aggressivum f. europaeum</name>
    <dbReference type="NCBI Taxonomy" id="173218"/>
    <lineage>
        <taxon>Eukaryota</taxon>
        <taxon>Fungi</taxon>
        <taxon>Dikarya</taxon>
        <taxon>Ascomycota</taxon>
        <taxon>Pezizomycotina</taxon>
        <taxon>Sordariomycetes</taxon>
        <taxon>Hypocreomycetidae</taxon>
        <taxon>Hypocreales</taxon>
        <taxon>Hypocreaceae</taxon>
        <taxon>Trichoderma</taxon>
    </lineage>
</organism>
<dbReference type="Gene3D" id="3.20.20.80">
    <property type="entry name" value="Glycosidases"/>
    <property type="match status" value="2"/>
</dbReference>
<keyword evidence="5" id="KW-0964">Secreted</keyword>
<comment type="similarity">
    <text evidence="4 14">Belongs to the glycosyl hydrolase 31 family.</text>
</comment>
<feature type="domain" description="Glycoside hydrolase family 31 TIM barrel" evidence="16">
    <location>
        <begin position="354"/>
        <end position="798"/>
    </location>
</feature>
<dbReference type="GO" id="GO:0030246">
    <property type="term" value="F:carbohydrate binding"/>
    <property type="evidence" value="ECO:0007669"/>
    <property type="project" value="InterPro"/>
</dbReference>
<dbReference type="EMBL" id="JAWRVG010000007">
    <property type="protein sequence ID" value="KAK4081271.1"/>
    <property type="molecule type" value="Genomic_DNA"/>
</dbReference>
<dbReference type="Pfam" id="PF01055">
    <property type="entry name" value="Glyco_hydro_31_2nd"/>
    <property type="match status" value="1"/>
</dbReference>
<dbReference type="GO" id="GO:0004558">
    <property type="term" value="F:alpha-1,4-glucosidase activity"/>
    <property type="evidence" value="ECO:0007669"/>
    <property type="project" value="UniProtKB-EC"/>
</dbReference>
<evidence type="ECO:0000256" key="4">
    <source>
        <dbReference type="ARBA" id="ARBA00007806"/>
    </source>
</evidence>
<gene>
    <name evidence="19" type="ORF">Triagg1_2803</name>
</gene>
<reference evidence="19" key="1">
    <citation type="submission" date="2023-11" db="EMBL/GenBank/DDBJ databases">
        <title>The genome sequences of three competitors of mushroom-forming fungi.</title>
        <authorList>
            <person name="Beijen E."/>
            <person name="Ohm R.A."/>
        </authorList>
    </citation>
    <scope>NUCLEOTIDE SEQUENCE</scope>
    <source>
        <strain evidence="19">CBS 100526</strain>
    </source>
</reference>
<feature type="domain" description="Glycosyl hydrolase family 31 C-terminal" evidence="18">
    <location>
        <begin position="806"/>
        <end position="894"/>
    </location>
</feature>
<dbReference type="GO" id="GO:0005576">
    <property type="term" value="C:extracellular region"/>
    <property type="evidence" value="ECO:0007669"/>
    <property type="project" value="UniProtKB-SubCell"/>
</dbReference>
<dbReference type="GO" id="GO:0000272">
    <property type="term" value="P:polysaccharide catabolic process"/>
    <property type="evidence" value="ECO:0007669"/>
    <property type="project" value="UniProtKB-KW"/>
</dbReference>
<comment type="caution">
    <text evidence="19">The sequence shown here is derived from an EMBL/GenBank/DDBJ whole genome shotgun (WGS) entry which is preliminary data.</text>
</comment>
<sequence length="1007" mass="110324">MSNVALAGDVTRVTADELGVQGRSNGIQCLGRFRAERARLFVYKMGSPKMAAARHGAPRPPVPARASLPSPAVLITVAIVFAATMVYWKALLYAGLASAAALFHRDDAVAGTVDACPGYKATNVRVSPTGVTADLTLAGTACNVYGTDLPNLILQVTYQTEDRLHVLIQDKDNQVYQVPESVFPRPGGSVWSQASNLKFSYTANPFSFKVTRAKTGEVLFDTSAASLVFESQYLRLRTSLPANPNLYGLGEHSDPLRLKTSNYIRTMWNQDSYGIPSNANLYGTHPFYLEHRATGSHGVFFLNSNGMDIMINQDASGNQYLEYNTIGGVFDFYFVAGPTPVAAVQQYGEFAGFPTMQPYWGLGFHQCRYGYQDAYNVAEVVQNYSLAGIPLETMWTDIDYMDRRRVFSVDPDRFPMPMMRELVDHLHANDQHYVVMVDPAVAYQDYPPANQGLEDNVFLLRANGSVWIGVVWPGVTVFPDWFSANAQSYWNGQFQTFFNAETGLDIDALWIDMNEPSNFPCNFPCADPYAAAKGYPPAPPAVRAPPRPLPGWPCDFQPGGCSNKRDSQVEPLQINTGSGSPPVNAVNAAASNGNSASNHGKGDQKGLPGRDLLYPKYAIHNKAAFQDSWNADKGGISNHTVNTDLIHQNGLAMYDTHNLYGTMMSTASHDAMLSRRPGLRPLVITRSTFAGAGSKVGHWLGDNMSQWSYYTVSIRTMLAFTSLFQFGFVGSDVCGFGGNTNEELCARWASLGAFNTFYRNHNDLGNVGQEFYRWPSVASSAKKAIDIRYRLLDYIYTALYRQHTDGTPAVSPMFFHYPSDAATWALELQYFFGPGIIVAPVTQQGSTSVSVYLPDDIFYDWYTHARIDGGATNHLISNVDITSIPLFIRGGVILPLRVKSTNTTTELRKQNFELQIALDASGSATGELYLDDGVSVNQKATTHVTFTYKKGIFILGGQFSLRVPFVISKVTIIGGKTASAKSSSGSANSQTFNVNLPFSGPASVRIG</sequence>
<evidence type="ECO:0000256" key="5">
    <source>
        <dbReference type="ARBA" id="ARBA00022525"/>
    </source>
</evidence>
<comment type="function">
    <text evidence="13">Glucosidase involved in the degradation of cellulosic biomass. Has both alpha- and beta-glucosidase activity.</text>
</comment>
<dbReference type="GO" id="GO:0008422">
    <property type="term" value="F:beta-glucosidase activity"/>
    <property type="evidence" value="ECO:0007669"/>
    <property type="project" value="UniProtKB-EC"/>
</dbReference>
<accession>A0AAE1M1C5</accession>
<keyword evidence="12" id="KW-0624">Polysaccharide degradation</keyword>
<dbReference type="InterPro" id="IPR000322">
    <property type="entry name" value="Glyco_hydro_31_TIM"/>
</dbReference>
<keyword evidence="11" id="KW-0961">Cell wall biogenesis/degradation</keyword>
<feature type="compositionally biased region" description="Low complexity" evidence="15">
    <location>
        <begin position="579"/>
        <end position="598"/>
    </location>
</feature>
<protein>
    <submittedName>
        <fullName evidence="19">CAZyme family GH31</fullName>
    </submittedName>
</protein>
<evidence type="ECO:0000256" key="11">
    <source>
        <dbReference type="ARBA" id="ARBA00023316"/>
    </source>
</evidence>
<dbReference type="GO" id="GO:0071555">
    <property type="term" value="P:cell wall organization"/>
    <property type="evidence" value="ECO:0007669"/>
    <property type="project" value="UniProtKB-KW"/>
</dbReference>
<dbReference type="PANTHER" id="PTHR22762">
    <property type="entry name" value="ALPHA-GLUCOSIDASE"/>
    <property type="match status" value="1"/>
</dbReference>
<dbReference type="SUPFAM" id="SSF51445">
    <property type="entry name" value="(Trans)glycosidases"/>
    <property type="match status" value="1"/>
</dbReference>
<keyword evidence="8" id="KW-0325">Glycoprotein</keyword>
<keyword evidence="9" id="KW-0119">Carbohydrate metabolism</keyword>
<evidence type="ECO:0000256" key="15">
    <source>
        <dbReference type="SAM" id="MobiDB-lite"/>
    </source>
</evidence>
<dbReference type="CDD" id="cd06602">
    <property type="entry name" value="GH31_MGAM_SI_GAA"/>
    <property type="match status" value="1"/>
</dbReference>
<name>A0AAE1M1C5_9HYPO</name>
<evidence type="ECO:0000256" key="6">
    <source>
        <dbReference type="ARBA" id="ARBA00022729"/>
    </source>
</evidence>
<evidence type="ECO:0000256" key="10">
    <source>
        <dbReference type="ARBA" id="ARBA00023295"/>
    </source>
</evidence>
<evidence type="ECO:0000256" key="12">
    <source>
        <dbReference type="ARBA" id="ARBA00023326"/>
    </source>
</evidence>
<evidence type="ECO:0000256" key="8">
    <source>
        <dbReference type="ARBA" id="ARBA00023180"/>
    </source>
</evidence>
<evidence type="ECO:0000256" key="14">
    <source>
        <dbReference type="RuleBase" id="RU361185"/>
    </source>
</evidence>
<evidence type="ECO:0000259" key="18">
    <source>
        <dbReference type="Pfam" id="PF21365"/>
    </source>
</evidence>
<proteinExistence type="inferred from homology"/>
<dbReference type="PANTHER" id="PTHR22762:SF67">
    <property type="entry name" value="ALPHA_BETA-GLUCOSIDASE AGDC-RELATED"/>
    <property type="match status" value="1"/>
</dbReference>
<evidence type="ECO:0000313" key="19">
    <source>
        <dbReference type="EMBL" id="KAK4081271.1"/>
    </source>
</evidence>
<dbReference type="Pfam" id="PF21365">
    <property type="entry name" value="Glyco_hydro_31_3rd"/>
    <property type="match status" value="1"/>
</dbReference>
<feature type="region of interest" description="Disordered" evidence="15">
    <location>
        <begin position="560"/>
        <end position="607"/>
    </location>
</feature>
<dbReference type="InterPro" id="IPR011013">
    <property type="entry name" value="Gal_mutarotase_sf_dom"/>
</dbReference>
<dbReference type="SUPFAM" id="SSF74650">
    <property type="entry name" value="Galactose mutarotase-like"/>
    <property type="match status" value="1"/>
</dbReference>
<evidence type="ECO:0000256" key="3">
    <source>
        <dbReference type="ARBA" id="ARBA00004613"/>
    </source>
</evidence>
<dbReference type="Gene3D" id="2.60.40.1180">
    <property type="entry name" value="Golgi alpha-mannosidase II"/>
    <property type="match status" value="2"/>
</dbReference>
<keyword evidence="20" id="KW-1185">Reference proteome</keyword>
<evidence type="ECO:0000256" key="9">
    <source>
        <dbReference type="ARBA" id="ARBA00023277"/>
    </source>
</evidence>
<evidence type="ECO:0000259" key="16">
    <source>
        <dbReference type="Pfam" id="PF01055"/>
    </source>
</evidence>
<dbReference type="InterPro" id="IPR017853">
    <property type="entry name" value="GH"/>
</dbReference>
<evidence type="ECO:0000313" key="20">
    <source>
        <dbReference type="Proteomes" id="UP001273209"/>
    </source>
</evidence>
<evidence type="ECO:0000256" key="13">
    <source>
        <dbReference type="ARBA" id="ARBA00025512"/>
    </source>
</evidence>
<evidence type="ECO:0000256" key="1">
    <source>
        <dbReference type="ARBA" id="ARBA00000448"/>
    </source>
</evidence>
<dbReference type="SUPFAM" id="SSF51011">
    <property type="entry name" value="Glycosyl hydrolase domain"/>
    <property type="match status" value="1"/>
</dbReference>
<comment type="subcellular location">
    <subcellularLocation>
        <location evidence="3">Secreted</location>
    </subcellularLocation>
</comment>
<dbReference type="Proteomes" id="UP001273209">
    <property type="component" value="Unassembled WGS sequence"/>
</dbReference>
<evidence type="ECO:0000259" key="17">
    <source>
        <dbReference type="Pfam" id="PF13802"/>
    </source>
</evidence>
<dbReference type="InterPro" id="IPR025887">
    <property type="entry name" value="Glyco_hydro_31_N_dom"/>
</dbReference>
<evidence type="ECO:0000256" key="7">
    <source>
        <dbReference type="ARBA" id="ARBA00022801"/>
    </source>
</evidence>
<dbReference type="Gene3D" id="2.60.40.1760">
    <property type="entry name" value="glycosyl hydrolase (family 31)"/>
    <property type="match status" value="1"/>
</dbReference>
<keyword evidence="7 14" id="KW-0378">Hydrolase</keyword>
<dbReference type="InterPro" id="IPR048395">
    <property type="entry name" value="Glyco_hydro_31_C"/>
</dbReference>
<evidence type="ECO:0000256" key="2">
    <source>
        <dbReference type="ARBA" id="ARBA00001657"/>
    </source>
</evidence>
<dbReference type="GeneID" id="87916930"/>
<comment type="catalytic activity">
    <reaction evidence="1">
        <text>Hydrolysis of terminal, non-reducing beta-D-glucosyl residues with release of beta-D-glucose.</text>
        <dbReference type="EC" id="3.2.1.21"/>
    </reaction>
</comment>
<feature type="domain" description="Glycoside hydrolase family 31 N-terminal" evidence="17">
    <location>
        <begin position="172"/>
        <end position="306"/>
    </location>
</feature>
<dbReference type="RefSeq" id="XP_062758420.1">
    <property type="nucleotide sequence ID" value="XM_062897025.1"/>
</dbReference>